<evidence type="ECO:0000256" key="1">
    <source>
        <dbReference type="ARBA" id="ARBA00004477"/>
    </source>
</evidence>
<evidence type="ECO:0000256" key="9">
    <source>
        <dbReference type="ARBA" id="ARBA00023136"/>
    </source>
</evidence>
<keyword evidence="9" id="KW-0472">Membrane</keyword>
<dbReference type="GO" id="GO:0005789">
    <property type="term" value="C:endoplasmic reticulum membrane"/>
    <property type="evidence" value="ECO:0007669"/>
    <property type="project" value="UniProtKB-SubCell"/>
</dbReference>
<protein>
    <recommendedName>
        <fullName evidence="10">Alpha-1,3-glucosyltransferase</fullName>
        <ecNumber evidence="10">2.4.1.-</ecNumber>
    </recommendedName>
</protein>
<comment type="similarity">
    <text evidence="3 10">Belongs to the ALG6/ALG8 glucosyltransferase family.</text>
</comment>
<evidence type="ECO:0000256" key="2">
    <source>
        <dbReference type="ARBA" id="ARBA00004922"/>
    </source>
</evidence>
<name>A0A9E7JYE9_9LILI</name>
<dbReference type="GO" id="GO:0006487">
    <property type="term" value="P:protein N-linked glycosylation"/>
    <property type="evidence" value="ECO:0007669"/>
    <property type="project" value="TreeGrafter"/>
</dbReference>
<dbReference type="EMBL" id="CP097506">
    <property type="protein sequence ID" value="URD98265.1"/>
    <property type="molecule type" value="Genomic_DNA"/>
</dbReference>
<dbReference type="InterPro" id="IPR004856">
    <property type="entry name" value="Glyco_trans_ALG6/ALG8"/>
</dbReference>
<comment type="pathway">
    <text evidence="2 10">Protein modification; protein glycosylation.</text>
</comment>
<keyword evidence="8" id="KW-1133">Transmembrane helix</keyword>
<evidence type="ECO:0000256" key="6">
    <source>
        <dbReference type="ARBA" id="ARBA00022692"/>
    </source>
</evidence>
<evidence type="ECO:0000256" key="7">
    <source>
        <dbReference type="ARBA" id="ARBA00022824"/>
    </source>
</evidence>
<keyword evidence="7 10" id="KW-0256">Endoplasmic reticulum</keyword>
<reference evidence="11" key="1">
    <citation type="submission" date="2022-05" db="EMBL/GenBank/DDBJ databases">
        <title>The Musa troglodytarum L. genome provides insights into the mechanism of non-climacteric behaviour and enrichment of carotenoids.</title>
        <authorList>
            <person name="Wang J."/>
        </authorList>
    </citation>
    <scope>NUCLEOTIDE SEQUENCE</scope>
    <source>
        <tissue evidence="11">Leaf</tissue>
    </source>
</reference>
<dbReference type="PANTHER" id="PTHR12413:SF2">
    <property type="entry name" value="DOLICHYL PYROPHOSPHATE GLC1MAN9GLCNAC2 ALPHA-1,3-GLUCOSYLTRANSFERASE-RELATED"/>
    <property type="match status" value="1"/>
</dbReference>
<evidence type="ECO:0000256" key="8">
    <source>
        <dbReference type="ARBA" id="ARBA00022989"/>
    </source>
</evidence>
<dbReference type="OrthoDB" id="1689333at2759"/>
<gene>
    <name evidence="11" type="ORF">MUK42_30201</name>
</gene>
<dbReference type="EC" id="2.4.1.-" evidence="10"/>
<accession>A0A9E7JYE9</accession>
<keyword evidence="12" id="KW-1185">Reference proteome</keyword>
<comment type="subcellular location">
    <subcellularLocation>
        <location evidence="1 10">Endoplasmic reticulum membrane</location>
        <topology evidence="1 10">Multi-pass membrane protein</topology>
    </subcellularLocation>
</comment>
<dbReference type="Pfam" id="PF03155">
    <property type="entry name" value="Alg6_Alg8"/>
    <property type="match status" value="1"/>
</dbReference>
<dbReference type="AlphaFoldDB" id="A0A9E7JYE9"/>
<evidence type="ECO:0000256" key="5">
    <source>
        <dbReference type="ARBA" id="ARBA00022679"/>
    </source>
</evidence>
<evidence type="ECO:0000313" key="12">
    <source>
        <dbReference type="Proteomes" id="UP001055439"/>
    </source>
</evidence>
<evidence type="ECO:0000313" key="11">
    <source>
        <dbReference type="EMBL" id="URD98265.1"/>
    </source>
</evidence>
<keyword evidence="5 10" id="KW-0808">Transferase</keyword>
<dbReference type="Proteomes" id="UP001055439">
    <property type="component" value="Chromosome 4"/>
</dbReference>
<dbReference type="GO" id="GO:0042283">
    <property type="term" value="F:dolichyl pyrophosphate Glc1Man9GlcNAc2 alpha-1,3-glucosyltransferase activity"/>
    <property type="evidence" value="ECO:0007669"/>
    <property type="project" value="TreeGrafter"/>
</dbReference>
<proteinExistence type="inferred from homology"/>
<evidence type="ECO:0000256" key="3">
    <source>
        <dbReference type="ARBA" id="ARBA00008715"/>
    </source>
</evidence>
<dbReference type="PANTHER" id="PTHR12413">
    <property type="entry name" value="DOLICHYL GLYCOSYLTRANSFERASE"/>
    <property type="match status" value="1"/>
</dbReference>
<sequence>MITCWQLGLRNLPLQKTRRRLGGGDVPLLPVPSLWSHALLIVDYIHFQYNGWLRPRLSPLFRLSVLEEGKDVAGGLILPGPICFFHHFFVHLLRHHCRRGPWEASRRFPTMGTAMSTVSSRRSVHSCSMSRFVLIVQFVHTRMPMVAHDDQEMDKVHNRYKKTEKQVHSCLFPFGRGYACRQVSAFWVPCIVLDKALAFVLAKLELDVPAPKASSRRAGFSRYLKIQSAPQGNQTECFKCFRCKTRIYQTIWNALPSGIVGGVLRSATAPIYSMGSGS</sequence>
<organism evidence="11 12">
    <name type="scientific">Musa troglodytarum</name>
    <name type="common">fe'i banana</name>
    <dbReference type="NCBI Taxonomy" id="320322"/>
    <lineage>
        <taxon>Eukaryota</taxon>
        <taxon>Viridiplantae</taxon>
        <taxon>Streptophyta</taxon>
        <taxon>Embryophyta</taxon>
        <taxon>Tracheophyta</taxon>
        <taxon>Spermatophyta</taxon>
        <taxon>Magnoliopsida</taxon>
        <taxon>Liliopsida</taxon>
        <taxon>Zingiberales</taxon>
        <taxon>Musaceae</taxon>
        <taxon>Musa</taxon>
    </lineage>
</organism>
<evidence type="ECO:0000256" key="4">
    <source>
        <dbReference type="ARBA" id="ARBA00022676"/>
    </source>
</evidence>
<evidence type="ECO:0000256" key="10">
    <source>
        <dbReference type="RuleBase" id="RU363110"/>
    </source>
</evidence>
<keyword evidence="4 10" id="KW-0328">Glycosyltransferase</keyword>
<keyword evidence="6" id="KW-0812">Transmembrane</keyword>